<evidence type="ECO:0000313" key="2">
    <source>
        <dbReference type="EMBL" id="PCK78468.1"/>
    </source>
</evidence>
<dbReference type="Proteomes" id="UP000218807">
    <property type="component" value="Unassembled WGS sequence"/>
</dbReference>
<evidence type="ECO:0000256" key="1">
    <source>
        <dbReference type="SAM" id="SignalP"/>
    </source>
</evidence>
<comment type="caution">
    <text evidence="2">The sequence shown here is derived from an EMBL/GenBank/DDBJ whole genome shotgun (WGS) entry which is preliminary data.</text>
</comment>
<protein>
    <recommendedName>
        <fullName evidence="4">Lipoprotein</fullName>
    </recommendedName>
</protein>
<evidence type="ECO:0008006" key="4">
    <source>
        <dbReference type="Google" id="ProtNLM"/>
    </source>
</evidence>
<dbReference type="PROSITE" id="PS51257">
    <property type="entry name" value="PROKAR_LIPOPROTEIN"/>
    <property type="match status" value="1"/>
</dbReference>
<evidence type="ECO:0000313" key="3">
    <source>
        <dbReference type="Proteomes" id="UP000218807"/>
    </source>
</evidence>
<gene>
    <name evidence="2" type="ORF">CPT34_24655</name>
</gene>
<keyword evidence="3" id="KW-1185">Reference proteome</keyword>
<proteinExistence type="predicted"/>
<keyword evidence="1" id="KW-0732">Signal</keyword>
<accession>A0A2A5KN60</accession>
<dbReference type="RefSeq" id="WP_096764273.1">
    <property type="nucleotide sequence ID" value="NZ_NXDM01000027.1"/>
</dbReference>
<sequence length="241" mass="26131">MLLPQRSTALIVATSISLTACTTPAPMVAPSGRDIWNYARENYSEYWGTTPRDTLIIGVSYVDEKCSAFFDSIERAKQELTVTQSTLVTAGNQTQIILATAKAAALSIAIVAGVAETTKVLLSEYLQEFVFAPHSSELKSIVEQAMQAQKKEFGELVSDGRLTSQVEAIAAVKQYAQNCTLATIKEHWNNSIAKAVREGVTADIPADEQRSFVAPAGQGRSLQKTPRPPTNVLGVHKYGIR</sequence>
<dbReference type="EMBL" id="NXDM01000027">
    <property type="protein sequence ID" value="PCK78468.1"/>
    <property type="molecule type" value="Genomic_DNA"/>
</dbReference>
<feature type="signal peptide" evidence="1">
    <location>
        <begin position="1"/>
        <end position="20"/>
    </location>
</feature>
<organism evidence="2 3">
    <name type="scientific">Rhizobium sophoriradicis</name>
    <dbReference type="NCBI Taxonomy" id="1535245"/>
    <lineage>
        <taxon>Bacteria</taxon>
        <taxon>Pseudomonadati</taxon>
        <taxon>Pseudomonadota</taxon>
        <taxon>Alphaproteobacteria</taxon>
        <taxon>Hyphomicrobiales</taxon>
        <taxon>Rhizobiaceae</taxon>
        <taxon>Rhizobium/Agrobacterium group</taxon>
        <taxon>Rhizobium</taxon>
    </lineage>
</organism>
<dbReference type="AlphaFoldDB" id="A0A2A5KN60"/>
<reference evidence="2 3" key="1">
    <citation type="submission" date="2017-09" db="EMBL/GenBank/DDBJ databases">
        <title>Comparative genomics of rhizobia isolated from Phaseolus vulgaris in China.</title>
        <authorList>
            <person name="Tong W."/>
        </authorList>
    </citation>
    <scope>NUCLEOTIDE SEQUENCE [LARGE SCALE GENOMIC DNA]</scope>
    <source>
        <strain evidence="2 3">L101</strain>
    </source>
</reference>
<name>A0A2A5KN60_9HYPH</name>
<feature type="chain" id="PRO_5012088428" description="Lipoprotein" evidence="1">
    <location>
        <begin position="21"/>
        <end position="241"/>
    </location>
</feature>